<dbReference type="PANTHER" id="PTHR13000">
    <property type="entry name" value="NUCLEOPORIN P54"/>
    <property type="match status" value="1"/>
</dbReference>
<name>A0AAW1QVP4_9CHLO</name>
<dbReference type="GO" id="GO:0006999">
    <property type="term" value="P:nuclear pore organization"/>
    <property type="evidence" value="ECO:0007669"/>
    <property type="project" value="TreeGrafter"/>
</dbReference>
<keyword evidence="7" id="KW-1185">Reference proteome</keyword>
<gene>
    <name evidence="6" type="ORF">WJX74_004830</name>
</gene>
<evidence type="ECO:0000313" key="7">
    <source>
        <dbReference type="Proteomes" id="UP001438707"/>
    </source>
</evidence>
<comment type="caution">
    <text evidence="6">The sequence shown here is derived from an EMBL/GenBank/DDBJ whole genome shotgun (WGS) entry which is preliminary data.</text>
</comment>
<feature type="coiled-coil region" evidence="4">
    <location>
        <begin position="368"/>
        <end position="395"/>
    </location>
</feature>
<dbReference type="Proteomes" id="UP001438707">
    <property type="component" value="Unassembled WGS sequence"/>
</dbReference>
<dbReference type="GO" id="GO:0006607">
    <property type="term" value="P:NLS-bearing protein import into nucleus"/>
    <property type="evidence" value="ECO:0007669"/>
    <property type="project" value="TreeGrafter"/>
</dbReference>
<evidence type="ECO:0000259" key="5">
    <source>
        <dbReference type="Pfam" id="PF13874"/>
    </source>
</evidence>
<dbReference type="Pfam" id="PF13874">
    <property type="entry name" value="Nup54"/>
    <property type="match status" value="1"/>
</dbReference>
<feature type="coiled-coil region" evidence="4">
    <location>
        <begin position="231"/>
        <end position="258"/>
    </location>
</feature>
<dbReference type="AlphaFoldDB" id="A0AAW1QVP4"/>
<dbReference type="GO" id="GO:0044613">
    <property type="term" value="C:nuclear pore central transport channel"/>
    <property type="evidence" value="ECO:0007669"/>
    <property type="project" value="TreeGrafter"/>
</dbReference>
<keyword evidence="2" id="KW-0813">Transport</keyword>
<reference evidence="6 7" key="1">
    <citation type="journal article" date="2024" name="Nat. Commun.">
        <title>Phylogenomics reveals the evolutionary origins of lichenization in chlorophyte algae.</title>
        <authorList>
            <person name="Puginier C."/>
            <person name="Libourel C."/>
            <person name="Otte J."/>
            <person name="Skaloud P."/>
            <person name="Haon M."/>
            <person name="Grisel S."/>
            <person name="Petersen M."/>
            <person name="Berrin J.G."/>
            <person name="Delaux P.M."/>
            <person name="Dal Grande F."/>
            <person name="Keller J."/>
        </authorList>
    </citation>
    <scope>NUCLEOTIDE SEQUENCE [LARGE SCALE GENOMIC DNA]</scope>
    <source>
        <strain evidence="6 7">SAG 2145</strain>
    </source>
</reference>
<dbReference type="GO" id="GO:0017056">
    <property type="term" value="F:structural constituent of nuclear pore"/>
    <property type="evidence" value="ECO:0007669"/>
    <property type="project" value="TreeGrafter"/>
</dbReference>
<dbReference type="InterPro" id="IPR024864">
    <property type="entry name" value="Nup54/Nup57/Nup44"/>
</dbReference>
<protein>
    <recommendedName>
        <fullName evidence="5">Nucleoporin Nup54 alpha-helical domain-containing protein</fullName>
    </recommendedName>
</protein>
<feature type="domain" description="Nucleoporin Nup54 alpha-helical" evidence="5">
    <location>
        <begin position="191"/>
        <end position="338"/>
    </location>
</feature>
<evidence type="ECO:0000256" key="3">
    <source>
        <dbReference type="ARBA" id="ARBA00023242"/>
    </source>
</evidence>
<organism evidence="6 7">
    <name type="scientific">Apatococcus lobatus</name>
    <dbReference type="NCBI Taxonomy" id="904363"/>
    <lineage>
        <taxon>Eukaryota</taxon>
        <taxon>Viridiplantae</taxon>
        <taxon>Chlorophyta</taxon>
        <taxon>core chlorophytes</taxon>
        <taxon>Trebouxiophyceae</taxon>
        <taxon>Chlorellales</taxon>
        <taxon>Chlorellaceae</taxon>
        <taxon>Apatococcus</taxon>
    </lineage>
</organism>
<evidence type="ECO:0000256" key="1">
    <source>
        <dbReference type="ARBA" id="ARBA00004123"/>
    </source>
</evidence>
<proteinExistence type="predicted"/>
<evidence type="ECO:0000256" key="4">
    <source>
        <dbReference type="SAM" id="Coils"/>
    </source>
</evidence>
<dbReference type="InterPro" id="IPR025712">
    <property type="entry name" value="Nup54_alpha-helical_dom"/>
</dbReference>
<dbReference type="PANTHER" id="PTHR13000:SF0">
    <property type="entry name" value="NUCLEOPORIN P54"/>
    <property type="match status" value="1"/>
</dbReference>
<accession>A0AAW1QVP4</accession>
<dbReference type="GO" id="GO:0036228">
    <property type="term" value="P:protein localization to nuclear inner membrane"/>
    <property type="evidence" value="ECO:0007669"/>
    <property type="project" value="TreeGrafter"/>
</dbReference>
<comment type="subcellular location">
    <subcellularLocation>
        <location evidence="1">Nucleus</location>
    </subcellularLocation>
</comment>
<keyword evidence="3" id="KW-0539">Nucleus</keyword>
<sequence>MAFQTPAPFSFGGSSASTSFGASTPAFGSSTPAFSFSSTPAPLFGGSAPAFGASTPAFGSSTPGFGSSTPGFGASTPAFSFSSAAPSNVFGASTPAFGAAASTPLFSFSSAASPASGGIFSFQQSQQAPSPAQPFQNMQMTSFGVPAQPDLDAIRELEALRRAFQAAPGNHQFRFQHLFLNVVDHPAARIRPQDVDDLQWRETLQAAGGPSNKAKLWPVAANGFQDLVSRKQEQDRANDEHKKRLEHALQAAQHLLRRQDVLVHDQLTSVQRKHGELCHRMLRVMRSVDGLEGRFAAAVGHHPPEISATEARLANQLSKLEASTAASSHGVSLKKRVDAVASAAHMQAQTPAISACGNSSLQIDAAGYEQLFSSLEQHSKALQRLQRVVQRCNRDISIMAEDR</sequence>
<dbReference type="EMBL" id="JALJOS010000024">
    <property type="protein sequence ID" value="KAK9825535.1"/>
    <property type="molecule type" value="Genomic_DNA"/>
</dbReference>
<keyword evidence="4" id="KW-0175">Coiled coil</keyword>
<evidence type="ECO:0000256" key="2">
    <source>
        <dbReference type="ARBA" id="ARBA00022448"/>
    </source>
</evidence>
<evidence type="ECO:0000313" key="6">
    <source>
        <dbReference type="EMBL" id="KAK9825535.1"/>
    </source>
</evidence>